<dbReference type="GO" id="GO:0016740">
    <property type="term" value="F:transferase activity"/>
    <property type="evidence" value="ECO:0007669"/>
    <property type="project" value="UniProtKB-KW"/>
</dbReference>
<keyword evidence="3 6" id="KW-0663">Pyridoxal phosphate</keyword>
<sequence length="420" mass="46725">MSKHTNTSESNTAQQQLHLQTAISQPIRQAPQYIHTVQTPIYRASTIIFKDTDALNNRHWSDDYDYSYGTHGTPTTYNLADQITHIEGAKYCLLAPSGLSAINLVNSALLNTGDEVWIPDNIYSPNHDHLVALQQKYGVVLKFYSPTDVDSIQFSAQSKLLWIEVAGSITLEFPDLATLIKKAKAHGVTTALDNTWGACLAFSPFDIRDTNNANKSNDSEKLAVDISVHALTKYPSGGGDMLMGSISTIDKKLHLELLRMHALQGIAVSGDDCAQISRSLSHMALRYQQHHQNTLQLIPFLQSRAEFAQVLHPSIVSHAGHQHWQEICTTGLGAGIVSVIFKAEYQLEQIQQFCNALQLFHLGFSWGGPTSLVMYYDLKAIRKLPTPHLQDGWLVRFCIGLEHADDLIKDIQQALNTLQN</sequence>
<comment type="cofactor">
    <cofactor evidence="1 7">
        <name>pyridoxal 5'-phosphate</name>
        <dbReference type="ChEBI" id="CHEBI:597326"/>
    </cofactor>
</comment>
<reference evidence="8" key="1">
    <citation type="submission" date="2022-02" db="EMBL/GenBank/DDBJ databases">
        <title>Acinetobacter A3.8 sp. nov., isolated from Sediment (Zhairuo Island).</title>
        <authorList>
            <person name="Zheng K."/>
        </authorList>
    </citation>
    <scope>NUCLEOTIDE SEQUENCE</scope>
    <source>
        <strain evidence="8">A3.8</strain>
    </source>
</reference>
<dbReference type="RefSeq" id="WP_241570192.1">
    <property type="nucleotide sequence ID" value="NZ_JAKUML010000001.1"/>
</dbReference>
<dbReference type="InterPro" id="IPR006233">
    <property type="entry name" value="Cys_b_lyase_bac"/>
</dbReference>
<dbReference type="Gene3D" id="3.90.1150.10">
    <property type="entry name" value="Aspartate Aminotransferase, domain 1"/>
    <property type="match status" value="1"/>
</dbReference>
<evidence type="ECO:0000256" key="5">
    <source>
        <dbReference type="ARBA" id="ARBA00047517"/>
    </source>
</evidence>
<evidence type="ECO:0000256" key="1">
    <source>
        <dbReference type="ARBA" id="ARBA00001933"/>
    </source>
</evidence>
<dbReference type="SUPFAM" id="SSF53383">
    <property type="entry name" value="PLP-dependent transferases"/>
    <property type="match status" value="1"/>
</dbReference>
<dbReference type="EMBL" id="JAKUML010000001">
    <property type="protein sequence ID" value="MCJ8145477.1"/>
    <property type="molecule type" value="Genomic_DNA"/>
</dbReference>
<proteinExistence type="inferred from homology"/>
<feature type="modified residue" description="N6-(pyridoxal phosphate)lysine" evidence="6">
    <location>
        <position position="233"/>
    </location>
</feature>
<dbReference type="Pfam" id="PF01053">
    <property type="entry name" value="Cys_Met_Meta_PP"/>
    <property type="match status" value="1"/>
</dbReference>
<evidence type="ECO:0000313" key="9">
    <source>
        <dbReference type="Proteomes" id="UP001139701"/>
    </source>
</evidence>
<dbReference type="PANTHER" id="PTHR43500">
    <property type="entry name" value="CYSTATHIONINE BETA-LYASE-RELATED"/>
    <property type="match status" value="1"/>
</dbReference>
<gene>
    <name evidence="8" type="ORF">MKI79_00845</name>
</gene>
<dbReference type="AlphaFoldDB" id="A0A9X2B5X0"/>
<dbReference type="InterPro" id="IPR000277">
    <property type="entry name" value="Cys/Met-Metab_PyrdxlP-dep_enz"/>
</dbReference>
<dbReference type="GO" id="GO:0019450">
    <property type="term" value="P:L-cysteine catabolic process to pyruvate"/>
    <property type="evidence" value="ECO:0007669"/>
    <property type="project" value="TreeGrafter"/>
</dbReference>
<dbReference type="Gene3D" id="3.40.640.10">
    <property type="entry name" value="Type I PLP-dependent aspartate aminotransferase-like (Major domain)"/>
    <property type="match status" value="1"/>
</dbReference>
<evidence type="ECO:0000256" key="7">
    <source>
        <dbReference type="RuleBase" id="RU362118"/>
    </source>
</evidence>
<evidence type="ECO:0000313" key="8">
    <source>
        <dbReference type="EMBL" id="MCJ8145477.1"/>
    </source>
</evidence>
<evidence type="ECO:0000256" key="3">
    <source>
        <dbReference type="ARBA" id="ARBA00022898"/>
    </source>
</evidence>
<dbReference type="GO" id="GO:0019346">
    <property type="term" value="P:transsulfuration"/>
    <property type="evidence" value="ECO:0007669"/>
    <property type="project" value="InterPro"/>
</dbReference>
<evidence type="ECO:0000256" key="4">
    <source>
        <dbReference type="ARBA" id="ARBA00023239"/>
    </source>
</evidence>
<protein>
    <submittedName>
        <fullName evidence="8">PLP-dependent transferase</fullName>
    </submittedName>
</protein>
<name>A0A9X2B5X0_9GAMM</name>
<comment type="catalytic activity">
    <reaction evidence="5">
        <text>L,L-cystathionine + H2O = L-homocysteine + pyruvate + NH4(+)</text>
        <dbReference type="Rhea" id="RHEA:13965"/>
        <dbReference type="ChEBI" id="CHEBI:15361"/>
        <dbReference type="ChEBI" id="CHEBI:15377"/>
        <dbReference type="ChEBI" id="CHEBI:28938"/>
        <dbReference type="ChEBI" id="CHEBI:58161"/>
        <dbReference type="ChEBI" id="CHEBI:58199"/>
    </reaction>
</comment>
<keyword evidence="9" id="KW-1185">Reference proteome</keyword>
<keyword evidence="8" id="KW-0808">Transferase</keyword>
<keyword evidence="4" id="KW-0456">Lyase</keyword>
<dbReference type="PANTHER" id="PTHR43500:SF1">
    <property type="entry name" value="CYSTATHIONINE BETA-LYASE-RELATED"/>
    <property type="match status" value="1"/>
</dbReference>
<dbReference type="InterPro" id="IPR015424">
    <property type="entry name" value="PyrdxlP-dep_Trfase"/>
</dbReference>
<evidence type="ECO:0000256" key="2">
    <source>
        <dbReference type="ARBA" id="ARBA00009077"/>
    </source>
</evidence>
<comment type="similarity">
    <text evidence="2 7">Belongs to the trans-sulfuration enzymes family.</text>
</comment>
<dbReference type="GO" id="GO:0030170">
    <property type="term" value="F:pyridoxal phosphate binding"/>
    <property type="evidence" value="ECO:0007669"/>
    <property type="project" value="InterPro"/>
</dbReference>
<accession>A0A9X2B5X0</accession>
<dbReference type="PIRSF" id="PIRSF001434">
    <property type="entry name" value="CGS"/>
    <property type="match status" value="1"/>
</dbReference>
<dbReference type="InterPro" id="IPR015422">
    <property type="entry name" value="PyrdxlP-dep_Trfase_small"/>
</dbReference>
<dbReference type="Proteomes" id="UP001139701">
    <property type="component" value="Unassembled WGS sequence"/>
</dbReference>
<comment type="caution">
    <text evidence="8">The sequence shown here is derived from an EMBL/GenBank/DDBJ whole genome shotgun (WGS) entry which is preliminary data.</text>
</comment>
<dbReference type="GO" id="GO:0047804">
    <property type="term" value="F:cysteine-S-conjugate beta-lyase activity"/>
    <property type="evidence" value="ECO:0007669"/>
    <property type="project" value="InterPro"/>
</dbReference>
<organism evidence="8 9">
    <name type="scientific">Acinetobacter sedimenti</name>
    <dbReference type="NCBI Taxonomy" id="2919922"/>
    <lineage>
        <taxon>Bacteria</taxon>
        <taxon>Pseudomonadati</taxon>
        <taxon>Pseudomonadota</taxon>
        <taxon>Gammaproteobacteria</taxon>
        <taxon>Moraxellales</taxon>
        <taxon>Moraxellaceae</taxon>
        <taxon>Acinetobacter</taxon>
    </lineage>
</organism>
<evidence type="ECO:0000256" key="6">
    <source>
        <dbReference type="PIRSR" id="PIRSR001434-2"/>
    </source>
</evidence>
<dbReference type="InterPro" id="IPR015421">
    <property type="entry name" value="PyrdxlP-dep_Trfase_major"/>
</dbReference>